<evidence type="ECO:0000313" key="2">
    <source>
        <dbReference type="Proteomes" id="UP000264217"/>
    </source>
</evidence>
<name>A0A372NX91_9SPHI</name>
<accession>A0A372NX91</accession>
<gene>
    <name evidence="1" type="ORF">D0C36_00960</name>
</gene>
<dbReference type="Proteomes" id="UP000264217">
    <property type="component" value="Unassembled WGS sequence"/>
</dbReference>
<proteinExistence type="predicted"/>
<keyword evidence="2" id="KW-1185">Reference proteome</keyword>
<dbReference type="OrthoDB" id="707775at2"/>
<reference evidence="1 2" key="1">
    <citation type="submission" date="2018-08" db="EMBL/GenBank/DDBJ databases">
        <title>Mucilaginibacter sp. MYSH2.</title>
        <authorList>
            <person name="Seo T."/>
        </authorList>
    </citation>
    <scope>NUCLEOTIDE SEQUENCE [LARGE SCALE GENOMIC DNA]</scope>
    <source>
        <strain evidence="1 2">MYSH2</strain>
    </source>
</reference>
<comment type="caution">
    <text evidence="1">The sequence shown here is derived from an EMBL/GenBank/DDBJ whole genome shotgun (WGS) entry which is preliminary data.</text>
</comment>
<dbReference type="AlphaFoldDB" id="A0A372NX91"/>
<dbReference type="EMBL" id="QWDC01000001">
    <property type="protein sequence ID" value="RFZ94157.1"/>
    <property type="molecule type" value="Genomic_DNA"/>
</dbReference>
<evidence type="ECO:0000313" key="1">
    <source>
        <dbReference type="EMBL" id="RFZ94157.1"/>
    </source>
</evidence>
<protein>
    <submittedName>
        <fullName evidence="1">Uncharacterized protein</fullName>
    </submittedName>
</protein>
<organism evidence="1 2">
    <name type="scientific">Mucilaginibacter conchicola</name>
    <dbReference type="NCBI Taxonomy" id="2303333"/>
    <lineage>
        <taxon>Bacteria</taxon>
        <taxon>Pseudomonadati</taxon>
        <taxon>Bacteroidota</taxon>
        <taxon>Sphingobacteriia</taxon>
        <taxon>Sphingobacteriales</taxon>
        <taxon>Sphingobacteriaceae</taxon>
        <taxon>Mucilaginibacter</taxon>
    </lineage>
</organism>
<sequence>MKILITAATSANAYKFKAGLNEQDIVLGDYGDIPAFTKMLKLPNPGKETYAHEMLTLSLDNAIDRIYLLDGKEWDILQHSKQLFSEYNIELIDGNNL</sequence>
<dbReference type="RefSeq" id="WP_117389723.1">
    <property type="nucleotide sequence ID" value="NZ_QWDC01000001.1"/>
</dbReference>